<evidence type="ECO:0000313" key="2">
    <source>
        <dbReference type="Proteomes" id="UP001213681"/>
    </source>
</evidence>
<evidence type="ECO:0000313" key="1">
    <source>
        <dbReference type="EMBL" id="KAJ5439667.1"/>
    </source>
</evidence>
<reference evidence="1" key="1">
    <citation type="submission" date="2022-12" db="EMBL/GenBank/DDBJ databases">
        <authorList>
            <person name="Petersen C."/>
        </authorList>
    </citation>
    <scope>NUCLEOTIDE SEQUENCE</scope>
    <source>
        <strain evidence="1">IBT 16125</strain>
    </source>
</reference>
<organism evidence="1 2">
    <name type="scientific">Penicillium daleae</name>
    <dbReference type="NCBI Taxonomy" id="63821"/>
    <lineage>
        <taxon>Eukaryota</taxon>
        <taxon>Fungi</taxon>
        <taxon>Dikarya</taxon>
        <taxon>Ascomycota</taxon>
        <taxon>Pezizomycotina</taxon>
        <taxon>Eurotiomycetes</taxon>
        <taxon>Eurotiomycetidae</taxon>
        <taxon>Eurotiales</taxon>
        <taxon>Aspergillaceae</taxon>
        <taxon>Penicillium</taxon>
    </lineage>
</organism>
<dbReference type="Proteomes" id="UP001213681">
    <property type="component" value="Unassembled WGS sequence"/>
</dbReference>
<proteinExistence type="predicted"/>
<dbReference type="GeneID" id="81604290"/>
<dbReference type="AlphaFoldDB" id="A0AAD6BZP7"/>
<accession>A0AAD6BZP7</accession>
<protein>
    <submittedName>
        <fullName evidence="1">Uncharacterized protein</fullName>
    </submittedName>
</protein>
<reference evidence="1" key="2">
    <citation type="journal article" date="2023" name="IMA Fungus">
        <title>Comparative genomic study of the Penicillium genus elucidates a diverse pangenome and 15 lateral gene transfer events.</title>
        <authorList>
            <person name="Petersen C."/>
            <person name="Sorensen T."/>
            <person name="Nielsen M.R."/>
            <person name="Sondergaard T.E."/>
            <person name="Sorensen J.L."/>
            <person name="Fitzpatrick D.A."/>
            <person name="Frisvad J.C."/>
            <person name="Nielsen K.L."/>
        </authorList>
    </citation>
    <scope>NUCLEOTIDE SEQUENCE</scope>
    <source>
        <strain evidence="1">IBT 16125</strain>
    </source>
</reference>
<comment type="caution">
    <text evidence="1">The sequence shown here is derived from an EMBL/GenBank/DDBJ whole genome shotgun (WGS) entry which is preliminary data.</text>
</comment>
<gene>
    <name evidence="1" type="ORF">N7458_010665</name>
</gene>
<keyword evidence="2" id="KW-1185">Reference proteome</keyword>
<name>A0AAD6BZP7_9EURO</name>
<sequence length="261" mass="28497">MTFQTPNSGEFGPSCPSASRRMLAVAWVGPQLPNITGLTNPFILNFDSLLSEEPLSDIYRIPCSSLKDPLYPVSLHTTHMFAVSITAPPSLIDAPDQFKDTASLKVWPDPQDPSRVAFNATHSGSDPDPGFFDVYGKDFVHIPADICSDEIKLTYEEDKAKLPVGTFVSGSITNTTLHLEISGNFTTGWLYETGADPIIVNFDCTFDGDFDRVNSSQIPSIRQPGQPVLSFERFSGSHHLTSPTLLLLTVVVGSVSIMWLS</sequence>
<dbReference type="EMBL" id="JAPVEA010000008">
    <property type="protein sequence ID" value="KAJ5439667.1"/>
    <property type="molecule type" value="Genomic_DNA"/>
</dbReference>
<dbReference type="RefSeq" id="XP_056762896.1">
    <property type="nucleotide sequence ID" value="XM_056914047.1"/>
</dbReference>